<dbReference type="Proteomes" id="UP001270362">
    <property type="component" value="Unassembled WGS sequence"/>
</dbReference>
<evidence type="ECO:0000256" key="1">
    <source>
        <dbReference type="SAM" id="SignalP"/>
    </source>
</evidence>
<evidence type="ECO:0000313" key="4">
    <source>
        <dbReference type="Proteomes" id="UP001270362"/>
    </source>
</evidence>
<feature type="signal peptide" evidence="1">
    <location>
        <begin position="1"/>
        <end position="35"/>
    </location>
</feature>
<dbReference type="EMBL" id="JAULSO010000002">
    <property type="protein sequence ID" value="KAK3689355.1"/>
    <property type="molecule type" value="Genomic_DNA"/>
</dbReference>
<keyword evidence="4" id="KW-1185">Reference proteome</keyword>
<reference evidence="3" key="1">
    <citation type="journal article" date="2023" name="Mol. Phylogenet. Evol.">
        <title>Genome-scale phylogeny and comparative genomics of the fungal order Sordariales.</title>
        <authorList>
            <person name="Hensen N."/>
            <person name="Bonometti L."/>
            <person name="Westerberg I."/>
            <person name="Brannstrom I.O."/>
            <person name="Guillou S."/>
            <person name="Cros-Aarteil S."/>
            <person name="Calhoun S."/>
            <person name="Haridas S."/>
            <person name="Kuo A."/>
            <person name="Mondo S."/>
            <person name="Pangilinan J."/>
            <person name="Riley R."/>
            <person name="LaButti K."/>
            <person name="Andreopoulos B."/>
            <person name="Lipzen A."/>
            <person name="Chen C."/>
            <person name="Yan M."/>
            <person name="Daum C."/>
            <person name="Ng V."/>
            <person name="Clum A."/>
            <person name="Steindorff A."/>
            <person name="Ohm R.A."/>
            <person name="Martin F."/>
            <person name="Silar P."/>
            <person name="Natvig D.O."/>
            <person name="Lalanne C."/>
            <person name="Gautier V."/>
            <person name="Ament-Velasquez S.L."/>
            <person name="Kruys A."/>
            <person name="Hutchinson M.I."/>
            <person name="Powell A.J."/>
            <person name="Barry K."/>
            <person name="Miller A.N."/>
            <person name="Grigoriev I.V."/>
            <person name="Debuchy R."/>
            <person name="Gladieux P."/>
            <person name="Hiltunen Thoren M."/>
            <person name="Johannesson H."/>
        </authorList>
    </citation>
    <scope>NUCLEOTIDE SEQUENCE</scope>
    <source>
        <strain evidence="3">CBS 314.62</strain>
    </source>
</reference>
<keyword evidence="1" id="KW-0732">Signal</keyword>
<name>A0AAE1CDE7_9PEZI</name>
<proteinExistence type="predicted"/>
<evidence type="ECO:0000313" key="3">
    <source>
        <dbReference type="EMBL" id="KAK3689355.1"/>
    </source>
</evidence>
<reference evidence="3" key="2">
    <citation type="submission" date="2023-06" db="EMBL/GenBank/DDBJ databases">
        <authorList>
            <consortium name="Lawrence Berkeley National Laboratory"/>
            <person name="Haridas S."/>
            <person name="Hensen N."/>
            <person name="Bonometti L."/>
            <person name="Westerberg I."/>
            <person name="Brannstrom I.O."/>
            <person name="Guillou S."/>
            <person name="Cros-Aarteil S."/>
            <person name="Calhoun S."/>
            <person name="Kuo A."/>
            <person name="Mondo S."/>
            <person name="Pangilinan J."/>
            <person name="Riley R."/>
            <person name="Labutti K."/>
            <person name="Andreopoulos B."/>
            <person name="Lipzen A."/>
            <person name="Chen C."/>
            <person name="Yanf M."/>
            <person name="Daum C."/>
            <person name="Ng V."/>
            <person name="Clum A."/>
            <person name="Steindorff A."/>
            <person name="Ohm R."/>
            <person name="Martin F."/>
            <person name="Silar P."/>
            <person name="Natvig D."/>
            <person name="Lalanne C."/>
            <person name="Gautier V."/>
            <person name="Ament-Velasquez S.L."/>
            <person name="Kruys A."/>
            <person name="Hutchinson M.I."/>
            <person name="Powell A.J."/>
            <person name="Barry K."/>
            <person name="Miller A.N."/>
            <person name="Grigoriev I.V."/>
            <person name="Debuchy R."/>
            <person name="Gladieux P."/>
            <person name="Thoren M.H."/>
            <person name="Johannesson H."/>
        </authorList>
    </citation>
    <scope>NUCLEOTIDE SEQUENCE</scope>
    <source>
        <strain evidence="3">CBS 314.62</strain>
    </source>
</reference>
<protein>
    <recommendedName>
        <fullName evidence="2">DUF7136 domain-containing protein</fullName>
    </recommendedName>
</protein>
<dbReference type="Pfam" id="PF23584">
    <property type="entry name" value="DUF7136"/>
    <property type="match status" value="1"/>
</dbReference>
<gene>
    <name evidence="3" type="ORF">B0T22DRAFT_461366</name>
</gene>
<dbReference type="InterPro" id="IPR055560">
    <property type="entry name" value="DUF7136"/>
</dbReference>
<organism evidence="3 4">
    <name type="scientific">Podospora appendiculata</name>
    <dbReference type="NCBI Taxonomy" id="314037"/>
    <lineage>
        <taxon>Eukaryota</taxon>
        <taxon>Fungi</taxon>
        <taxon>Dikarya</taxon>
        <taxon>Ascomycota</taxon>
        <taxon>Pezizomycotina</taxon>
        <taxon>Sordariomycetes</taxon>
        <taxon>Sordariomycetidae</taxon>
        <taxon>Sordariales</taxon>
        <taxon>Podosporaceae</taxon>
        <taxon>Podospora</taxon>
    </lineage>
</organism>
<comment type="caution">
    <text evidence="3">The sequence shown here is derived from an EMBL/GenBank/DDBJ whole genome shotgun (WGS) entry which is preliminary data.</text>
</comment>
<sequence>MAGTPPNPGPWARCRHSALLLLLFYTATPARSALASNPSNSVELDLISPVEGGHYRVNPNTGLGVVVAVHNKAVADSYEWTFEWEARSSEFHSSGSIRGRPEGWRDYDESYFSTIQNETIYIGVSHPYFFSGSNRPNDGPMPDGEYRFSWHFDIGPWCGHLRVIDTSPGTNGSQGWDTWIYSMTHTISSGAFNISVADDAPWPAFTPTSCPSVAGQVSFATQRPVIERNVSPDTGCETTESVTELANPCLATVGLAQAASISSVMQWGIAAPTPTASSSSGFSSAASSFSDSLTSAFSSSASLLSVTEVTVPSPTPTESQWRSKQELSCSPVSATGSVWSGCVVHEYGFDVGAAILVI</sequence>
<dbReference type="AlphaFoldDB" id="A0AAE1CDE7"/>
<accession>A0AAE1CDE7</accession>
<feature type="chain" id="PRO_5041911343" description="DUF7136 domain-containing protein" evidence="1">
    <location>
        <begin position="36"/>
        <end position="358"/>
    </location>
</feature>
<evidence type="ECO:0000259" key="2">
    <source>
        <dbReference type="Pfam" id="PF23584"/>
    </source>
</evidence>
<feature type="domain" description="DUF7136" evidence="2">
    <location>
        <begin position="39"/>
        <end position="273"/>
    </location>
</feature>